<accession>A0A1M6JY48</accession>
<evidence type="ECO:0000256" key="2">
    <source>
        <dbReference type="ARBA" id="ARBA00023015"/>
    </source>
</evidence>
<dbReference type="GO" id="GO:0045892">
    <property type="term" value="P:negative regulation of DNA-templated transcription"/>
    <property type="evidence" value="ECO:0007669"/>
    <property type="project" value="UniProtKB-UniRule"/>
</dbReference>
<dbReference type="InterPro" id="IPR029016">
    <property type="entry name" value="GAF-like_dom_sf"/>
</dbReference>
<dbReference type="InterPro" id="IPR036388">
    <property type="entry name" value="WH-like_DNA-bd_sf"/>
</dbReference>
<dbReference type="Proteomes" id="UP000184016">
    <property type="component" value="Unassembled WGS sequence"/>
</dbReference>
<evidence type="ECO:0000256" key="4">
    <source>
        <dbReference type="ARBA" id="ARBA00023163"/>
    </source>
</evidence>
<evidence type="ECO:0000256" key="5">
    <source>
        <dbReference type="ARBA" id="ARBA00055319"/>
    </source>
</evidence>
<dbReference type="HAMAP" id="MF_00081">
    <property type="entry name" value="HrcA"/>
    <property type="match status" value="1"/>
</dbReference>
<dbReference type="InterPro" id="IPR023120">
    <property type="entry name" value="WHTH_transcript_rep_HrcA_IDD"/>
</dbReference>
<dbReference type="Gene3D" id="3.30.450.40">
    <property type="match status" value="1"/>
</dbReference>
<evidence type="ECO:0000313" key="8">
    <source>
        <dbReference type="EMBL" id="SHJ51583.1"/>
    </source>
</evidence>
<keyword evidence="2 6" id="KW-0805">Transcription regulation</keyword>
<gene>
    <name evidence="6" type="primary">hrcA</name>
    <name evidence="8" type="ORF">SAMN05443507_10187</name>
</gene>
<keyword evidence="9" id="KW-1185">Reference proteome</keyword>
<dbReference type="GO" id="GO:0003677">
    <property type="term" value="F:DNA binding"/>
    <property type="evidence" value="ECO:0007669"/>
    <property type="project" value="InterPro"/>
</dbReference>
<dbReference type="Gene3D" id="1.10.10.10">
    <property type="entry name" value="Winged helix-like DNA-binding domain superfamily/Winged helix DNA-binding domain"/>
    <property type="match status" value="1"/>
</dbReference>
<reference evidence="9" key="1">
    <citation type="submission" date="2016-11" db="EMBL/GenBank/DDBJ databases">
        <authorList>
            <person name="Varghese N."/>
            <person name="Submissions S."/>
        </authorList>
    </citation>
    <scope>NUCLEOTIDE SEQUENCE [LARGE SCALE GENOMIC DNA]</scope>
    <source>
        <strain evidence="9">USBA-503</strain>
    </source>
</reference>
<keyword evidence="3 6" id="KW-0346">Stress response</keyword>
<dbReference type="PIRSF" id="PIRSF005485">
    <property type="entry name" value="HrcA"/>
    <property type="match status" value="1"/>
</dbReference>
<keyword evidence="1 6" id="KW-0678">Repressor</keyword>
<sequence>MLSHRQRLILHAIVDDYVRSAEPVGSRTLSKHHDIQFSAATIRNEMADLEELGYLDQPHTSAGRVPSQKGYRFYVDNLMDEPSVDRKTVATLRSLFEQKLSEMERLIQQTAQVVSHITQQTSVVLGPRTHQERVRKIEMIPIAPSRAVVILVTDTGHVQDRQVQLSDDVAGEDIASLVKLLNDKLVGVPISRLRSRLHRVASAELSTLLASYEDALAFLDELSEASQRSHQVYIGGAANILAQPEFRDVDKVRPLFELFERTEELGNLLPNAERGSIGVRIGSENVALPLQDCAVIGAEYRIGNEVVGRLGVIGPTRMDYARIVKVLDYAARALSKLLTERNDFGG</sequence>
<dbReference type="InterPro" id="IPR036390">
    <property type="entry name" value="WH_DNA-bd_sf"/>
</dbReference>
<name>A0A1M6JY48_9BACL</name>
<dbReference type="Pfam" id="PF01628">
    <property type="entry name" value="HrcA"/>
    <property type="match status" value="1"/>
</dbReference>
<evidence type="ECO:0000259" key="7">
    <source>
        <dbReference type="Pfam" id="PF01628"/>
    </source>
</evidence>
<dbReference type="InterPro" id="IPR021153">
    <property type="entry name" value="HrcA_C"/>
</dbReference>
<dbReference type="STRING" id="1830138.SAMN05443507_10187"/>
<proteinExistence type="inferred from homology"/>
<protein>
    <recommendedName>
        <fullName evidence="6">Heat-inducible transcription repressor HrcA</fullName>
    </recommendedName>
</protein>
<dbReference type="SUPFAM" id="SSF55781">
    <property type="entry name" value="GAF domain-like"/>
    <property type="match status" value="1"/>
</dbReference>
<dbReference type="OrthoDB" id="9783139at2"/>
<dbReference type="RefSeq" id="WP_072872602.1">
    <property type="nucleotide sequence ID" value="NZ_FRAF01000001.1"/>
</dbReference>
<dbReference type="PANTHER" id="PTHR34824">
    <property type="entry name" value="HEAT-INDUCIBLE TRANSCRIPTION REPRESSOR HRCA"/>
    <property type="match status" value="1"/>
</dbReference>
<dbReference type="InterPro" id="IPR002571">
    <property type="entry name" value="HrcA"/>
</dbReference>
<dbReference type="NCBIfam" id="TIGR00331">
    <property type="entry name" value="hrcA"/>
    <property type="match status" value="1"/>
</dbReference>
<dbReference type="FunFam" id="1.10.10.10:FF:000049">
    <property type="entry name" value="Heat-inducible transcription repressor HrcA"/>
    <property type="match status" value="1"/>
</dbReference>
<keyword evidence="4 6" id="KW-0804">Transcription</keyword>
<dbReference type="Gene3D" id="3.30.390.60">
    <property type="entry name" value="Heat-inducible transcription repressor hrca homolog, domain 3"/>
    <property type="match status" value="1"/>
</dbReference>
<dbReference type="SUPFAM" id="SSF46785">
    <property type="entry name" value="Winged helix' DNA-binding domain"/>
    <property type="match status" value="1"/>
</dbReference>
<evidence type="ECO:0000256" key="3">
    <source>
        <dbReference type="ARBA" id="ARBA00023016"/>
    </source>
</evidence>
<comment type="similarity">
    <text evidence="6">Belongs to the HrcA family.</text>
</comment>
<dbReference type="EMBL" id="FRAF01000001">
    <property type="protein sequence ID" value="SHJ51583.1"/>
    <property type="molecule type" value="Genomic_DNA"/>
</dbReference>
<dbReference type="PANTHER" id="PTHR34824:SF1">
    <property type="entry name" value="HEAT-INDUCIBLE TRANSCRIPTION REPRESSOR HRCA"/>
    <property type="match status" value="1"/>
</dbReference>
<organism evidence="8 9">
    <name type="scientific">Alicyclobacillus tolerans</name>
    <dbReference type="NCBI Taxonomy" id="90970"/>
    <lineage>
        <taxon>Bacteria</taxon>
        <taxon>Bacillati</taxon>
        <taxon>Bacillota</taxon>
        <taxon>Bacilli</taxon>
        <taxon>Bacillales</taxon>
        <taxon>Alicyclobacillaceae</taxon>
        <taxon>Alicyclobacillus</taxon>
    </lineage>
</organism>
<dbReference type="AlphaFoldDB" id="A0A1M6JY48"/>
<evidence type="ECO:0000256" key="1">
    <source>
        <dbReference type="ARBA" id="ARBA00022491"/>
    </source>
</evidence>
<evidence type="ECO:0000256" key="6">
    <source>
        <dbReference type="HAMAP-Rule" id="MF_00081"/>
    </source>
</evidence>
<comment type="function">
    <text evidence="5 6">Negative regulator of class I heat shock genes (grpE-dnaK-dnaJ and groELS operons). Prevents heat-shock induction of these operons.</text>
</comment>
<feature type="domain" description="Heat-inducible transcription repressor HrcA C-terminal" evidence="7">
    <location>
        <begin position="104"/>
        <end position="324"/>
    </location>
</feature>
<evidence type="ECO:0000313" key="9">
    <source>
        <dbReference type="Proteomes" id="UP000184016"/>
    </source>
</evidence>